<dbReference type="NCBIfam" id="TIGR03089">
    <property type="entry name" value="TIGR03089 family protein"/>
    <property type="match status" value="1"/>
</dbReference>
<dbReference type="RefSeq" id="WP_189060016.1">
    <property type="nucleotide sequence ID" value="NZ_BMMK01000020.1"/>
</dbReference>
<evidence type="ECO:0000313" key="2">
    <source>
        <dbReference type="Proteomes" id="UP000637578"/>
    </source>
</evidence>
<evidence type="ECO:0000313" key="1">
    <source>
        <dbReference type="EMBL" id="GGM66260.1"/>
    </source>
</evidence>
<protein>
    <submittedName>
        <fullName evidence="1">TIGR03089 family protein</fullName>
    </submittedName>
</protein>
<keyword evidence="2" id="KW-1185">Reference proteome</keyword>
<dbReference type="InterPro" id="IPR017523">
    <property type="entry name" value="Rv3268"/>
</dbReference>
<sequence length="248" mass="25607">MSVTEGLLGPVLRSEPGRPLITHYDDATGARIELSWATTANWAAKTANWLVDELDVEPGGTVAVLLPAHWQTVGVLLGAWWCGAEVTMDPAGAAVAFVPPTGAAPGAELVAAVSLDAMGRGLSGPPAGMVDYISSARVHGDTFQPLFPVQGDTAALDGSTVDEVIASSRKRATNLGLDSNERVLSTMDWDTPENLLDGLLAVLAASASLVQVNHPDPAALPARATNERVTATLGVTVPGIRQLSAPCC</sequence>
<reference evidence="1" key="1">
    <citation type="journal article" date="2014" name="Int. J. Syst. Evol. Microbiol.">
        <title>Complete genome sequence of Corynebacterium casei LMG S-19264T (=DSM 44701T), isolated from a smear-ripened cheese.</title>
        <authorList>
            <consortium name="US DOE Joint Genome Institute (JGI-PGF)"/>
            <person name="Walter F."/>
            <person name="Albersmeier A."/>
            <person name="Kalinowski J."/>
            <person name="Ruckert C."/>
        </authorList>
    </citation>
    <scope>NUCLEOTIDE SEQUENCE</scope>
    <source>
        <strain evidence="1">CGMCC 4.5737</strain>
    </source>
</reference>
<gene>
    <name evidence="1" type="ORF">GCM10012275_41060</name>
</gene>
<proteinExistence type="predicted"/>
<comment type="caution">
    <text evidence="1">The sequence shown here is derived from an EMBL/GenBank/DDBJ whole genome shotgun (WGS) entry which is preliminary data.</text>
</comment>
<dbReference type="SUPFAM" id="SSF56801">
    <property type="entry name" value="Acetyl-CoA synthetase-like"/>
    <property type="match status" value="1"/>
</dbReference>
<dbReference type="Gene3D" id="3.40.50.12780">
    <property type="entry name" value="N-terminal domain of ligase-like"/>
    <property type="match status" value="1"/>
</dbReference>
<name>A0A8J3FX96_9PSEU</name>
<organism evidence="1 2">
    <name type="scientific">Longimycelium tulufanense</name>
    <dbReference type="NCBI Taxonomy" id="907463"/>
    <lineage>
        <taxon>Bacteria</taxon>
        <taxon>Bacillati</taxon>
        <taxon>Actinomycetota</taxon>
        <taxon>Actinomycetes</taxon>
        <taxon>Pseudonocardiales</taxon>
        <taxon>Pseudonocardiaceae</taxon>
        <taxon>Longimycelium</taxon>
    </lineage>
</organism>
<dbReference type="Proteomes" id="UP000637578">
    <property type="component" value="Unassembled WGS sequence"/>
</dbReference>
<dbReference type="AlphaFoldDB" id="A0A8J3FX96"/>
<dbReference type="EMBL" id="BMMK01000020">
    <property type="protein sequence ID" value="GGM66260.1"/>
    <property type="molecule type" value="Genomic_DNA"/>
</dbReference>
<reference evidence="1" key="2">
    <citation type="submission" date="2020-09" db="EMBL/GenBank/DDBJ databases">
        <authorList>
            <person name="Sun Q."/>
            <person name="Zhou Y."/>
        </authorList>
    </citation>
    <scope>NUCLEOTIDE SEQUENCE</scope>
    <source>
        <strain evidence="1">CGMCC 4.5737</strain>
    </source>
</reference>
<accession>A0A8J3FX96</accession>
<dbReference type="InterPro" id="IPR042099">
    <property type="entry name" value="ANL_N_sf"/>
</dbReference>